<organism evidence="1 2">
    <name type="scientific">Plasmodium vinckei vinckei</name>
    <dbReference type="NCBI Taxonomy" id="54757"/>
    <lineage>
        <taxon>Eukaryota</taxon>
        <taxon>Sar</taxon>
        <taxon>Alveolata</taxon>
        <taxon>Apicomplexa</taxon>
        <taxon>Aconoidasida</taxon>
        <taxon>Haemosporida</taxon>
        <taxon>Plasmodiidae</taxon>
        <taxon>Plasmodium</taxon>
        <taxon>Plasmodium (Vinckeia)</taxon>
    </lineage>
</organism>
<dbReference type="RefSeq" id="XP_037490859.1">
    <property type="nucleotide sequence ID" value="XM_037634813.1"/>
</dbReference>
<protein>
    <submittedName>
        <fullName evidence="1">Fam-a protein</fullName>
    </submittedName>
</protein>
<sequence length="72" mass="8084">MYSGNINDHNSKNTIHYKNLIIENPNLFESDIDSDDDIKNGSVIKAFVNICEHLIEKKDEGVISPMSCLSMA</sequence>
<proteinExistence type="predicted"/>
<evidence type="ECO:0000313" key="1">
    <source>
        <dbReference type="EMBL" id="VEV58751.1"/>
    </source>
</evidence>
<name>A0A449BZE7_PLAVN</name>
<dbReference type="AlphaFoldDB" id="A0A449BZE7"/>
<accession>A0A449BZE7</accession>
<dbReference type="GeneID" id="59893155"/>
<dbReference type="EMBL" id="LR215069">
    <property type="protein sequence ID" value="VEV58751.1"/>
    <property type="molecule type" value="Genomic_DNA"/>
</dbReference>
<gene>
    <name evidence="1" type="ORF">PVVCY_1306920</name>
</gene>
<evidence type="ECO:0000313" key="2">
    <source>
        <dbReference type="Proteomes" id="UP000290582"/>
    </source>
</evidence>
<dbReference type="OrthoDB" id="372948at2759"/>
<dbReference type="Proteomes" id="UP000290582">
    <property type="component" value="Chromosome PVVCY_13"/>
</dbReference>
<dbReference type="VEuPathDB" id="PlasmoDB:PVVCY_1306920"/>
<dbReference type="KEGG" id="pvv:PVVCY_1306920"/>
<reference evidence="1 2" key="1">
    <citation type="submission" date="2019-01" db="EMBL/GenBank/DDBJ databases">
        <authorList>
            <person name="Ramaprasad A."/>
        </authorList>
    </citation>
    <scope>NUCLEOTIDE SEQUENCE [LARGE SCALE GENOMIC DNA]</scope>
</reference>